<organism evidence="2 3">
    <name type="scientific">Hibiscus sabdariffa</name>
    <name type="common">roselle</name>
    <dbReference type="NCBI Taxonomy" id="183260"/>
    <lineage>
        <taxon>Eukaryota</taxon>
        <taxon>Viridiplantae</taxon>
        <taxon>Streptophyta</taxon>
        <taxon>Embryophyta</taxon>
        <taxon>Tracheophyta</taxon>
        <taxon>Spermatophyta</taxon>
        <taxon>Magnoliopsida</taxon>
        <taxon>eudicotyledons</taxon>
        <taxon>Gunneridae</taxon>
        <taxon>Pentapetalae</taxon>
        <taxon>rosids</taxon>
        <taxon>malvids</taxon>
        <taxon>Malvales</taxon>
        <taxon>Malvaceae</taxon>
        <taxon>Malvoideae</taxon>
        <taxon>Hibiscus</taxon>
    </lineage>
</organism>
<evidence type="ECO:0000313" key="2">
    <source>
        <dbReference type="EMBL" id="KAK8995608.1"/>
    </source>
</evidence>
<reference evidence="2 3" key="1">
    <citation type="journal article" date="2024" name="G3 (Bethesda)">
        <title>Genome assembly of Hibiscus sabdariffa L. provides insights into metabolisms of medicinal natural products.</title>
        <authorList>
            <person name="Kim T."/>
        </authorList>
    </citation>
    <scope>NUCLEOTIDE SEQUENCE [LARGE SCALE GENOMIC DNA]</scope>
    <source>
        <strain evidence="2">TK-2024</strain>
        <tissue evidence="2">Old leaves</tissue>
    </source>
</reference>
<feature type="compositionally biased region" description="Low complexity" evidence="1">
    <location>
        <begin position="1"/>
        <end position="16"/>
    </location>
</feature>
<keyword evidence="3" id="KW-1185">Reference proteome</keyword>
<evidence type="ECO:0000313" key="3">
    <source>
        <dbReference type="Proteomes" id="UP001396334"/>
    </source>
</evidence>
<dbReference type="EMBL" id="JBBPBN010000045">
    <property type="protein sequence ID" value="KAK8995608.1"/>
    <property type="molecule type" value="Genomic_DNA"/>
</dbReference>
<gene>
    <name evidence="2" type="ORF">V6N11_075875</name>
</gene>
<proteinExistence type="predicted"/>
<dbReference type="Proteomes" id="UP001396334">
    <property type="component" value="Unassembled WGS sequence"/>
</dbReference>
<sequence length="120" mass="14025">MENLSRSSKASQRHSSTQLKQRRSGYEPSDTETEWQEHDRKNRTSILVESDKMVSNLPRNISPLKLSRRLSSKVEYDNGSPSRTSPLPRRHNSKSPYRTRRDDGRNVSPLSKSKHENRRH</sequence>
<evidence type="ECO:0000256" key="1">
    <source>
        <dbReference type="SAM" id="MobiDB-lite"/>
    </source>
</evidence>
<name>A0ABR2Q4J2_9ROSI</name>
<protein>
    <submittedName>
        <fullName evidence="2">Uncharacterized protein</fullName>
    </submittedName>
</protein>
<feature type="region of interest" description="Disordered" evidence="1">
    <location>
        <begin position="1"/>
        <end position="120"/>
    </location>
</feature>
<comment type="caution">
    <text evidence="2">The sequence shown here is derived from an EMBL/GenBank/DDBJ whole genome shotgun (WGS) entry which is preliminary data.</text>
</comment>
<accession>A0ABR2Q4J2</accession>